<dbReference type="PANTHER" id="PTHR44051">
    <property type="entry name" value="GLUTATHIONE S-TRANSFERASE-RELATED"/>
    <property type="match status" value="1"/>
</dbReference>
<dbReference type="SUPFAM" id="SSF47616">
    <property type="entry name" value="GST C-terminal domain-like"/>
    <property type="match status" value="1"/>
</dbReference>
<dbReference type="PROSITE" id="PS50404">
    <property type="entry name" value="GST_NTER"/>
    <property type="match status" value="1"/>
</dbReference>
<feature type="domain" description="GST C-terminal" evidence="3">
    <location>
        <begin position="104"/>
        <end position="244"/>
    </location>
</feature>
<gene>
    <name evidence="4" type="ORF">ZT1E4_G7161</name>
</gene>
<dbReference type="SFLD" id="SFLDS00019">
    <property type="entry name" value="Glutathione_Transferase_(cytos"/>
    <property type="match status" value="1"/>
</dbReference>
<evidence type="ECO:0008006" key="6">
    <source>
        <dbReference type="Google" id="ProtNLM"/>
    </source>
</evidence>
<dbReference type="CDD" id="cd03048">
    <property type="entry name" value="GST_N_Ure2p_like"/>
    <property type="match status" value="1"/>
</dbReference>
<comment type="similarity">
    <text evidence="1">Belongs to the GST superfamily.</text>
</comment>
<protein>
    <recommendedName>
        <fullName evidence="6">GST N-terminal domain-containing protein</fullName>
    </recommendedName>
</protein>
<dbReference type="SFLD" id="SFLDG01151">
    <property type="entry name" value="Main.2:_Nu-like"/>
    <property type="match status" value="1"/>
</dbReference>
<dbReference type="PANTHER" id="PTHR44051:SF8">
    <property type="entry name" value="GLUTATHIONE S-TRANSFERASE GSTA"/>
    <property type="match status" value="1"/>
</dbReference>
<dbReference type="InterPro" id="IPR036282">
    <property type="entry name" value="Glutathione-S-Trfase_C_sf"/>
</dbReference>
<dbReference type="InterPro" id="IPR004046">
    <property type="entry name" value="GST_C"/>
</dbReference>
<dbReference type="PROSITE" id="PS50405">
    <property type="entry name" value="GST_CTER"/>
    <property type="match status" value="1"/>
</dbReference>
<organism evidence="4 5">
    <name type="scientific">Zymoseptoria tritici ST99CH_1E4</name>
    <dbReference type="NCBI Taxonomy" id="1276532"/>
    <lineage>
        <taxon>Eukaryota</taxon>
        <taxon>Fungi</taxon>
        <taxon>Dikarya</taxon>
        <taxon>Ascomycota</taxon>
        <taxon>Pezizomycotina</taxon>
        <taxon>Dothideomycetes</taxon>
        <taxon>Dothideomycetidae</taxon>
        <taxon>Mycosphaerellales</taxon>
        <taxon>Mycosphaerellaceae</taxon>
        <taxon>Zymoseptoria</taxon>
    </lineage>
</organism>
<evidence type="ECO:0000313" key="4">
    <source>
        <dbReference type="EMBL" id="SMR54564.1"/>
    </source>
</evidence>
<evidence type="ECO:0000256" key="1">
    <source>
        <dbReference type="ARBA" id="ARBA00007409"/>
    </source>
</evidence>
<accession>A0A2H1GLV6</accession>
<dbReference type="InterPro" id="IPR040079">
    <property type="entry name" value="Glutathione_S-Trfase"/>
</dbReference>
<dbReference type="Pfam" id="PF13409">
    <property type="entry name" value="GST_N_2"/>
    <property type="match status" value="1"/>
</dbReference>
<dbReference type="SUPFAM" id="SSF52833">
    <property type="entry name" value="Thioredoxin-like"/>
    <property type="match status" value="1"/>
</dbReference>
<dbReference type="Gene3D" id="3.40.30.10">
    <property type="entry name" value="Glutaredoxin"/>
    <property type="match status" value="1"/>
</dbReference>
<proteinExistence type="inferred from homology"/>
<dbReference type="Pfam" id="PF00043">
    <property type="entry name" value="GST_C"/>
    <property type="match status" value="1"/>
</dbReference>
<name>A0A2H1GLV6_ZYMTR</name>
<dbReference type="Gene3D" id="1.20.1050.10">
    <property type="match status" value="1"/>
</dbReference>
<dbReference type="InterPro" id="IPR036249">
    <property type="entry name" value="Thioredoxin-like_sf"/>
</dbReference>
<evidence type="ECO:0000259" key="2">
    <source>
        <dbReference type="PROSITE" id="PS50404"/>
    </source>
</evidence>
<dbReference type="EMBL" id="LT854258">
    <property type="protein sequence ID" value="SMR54564.1"/>
    <property type="molecule type" value="Genomic_DNA"/>
</dbReference>
<reference evidence="5" key="1">
    <citation type="submission" date="2017-05" db="EMBL/GenBank/DDBJ databases">
        <authorList>
            <person name="Song R."/>
            <person name="Chenine A.L."/>
            <person name="Ruprecht R.M."/>
        </authorList>
    </citation>
    <scope>NUCLEOTIDE SEQUENCE [LARGE SCALE GENOMIC DNA]</scope>
</reference>
<dbReference type="Proteomes" id="UP000245764">
    <property type="component" value="Chromosome 6"/>
</dbReference>
<dbReference type="AlphaFoldDB" id="A0A2H1GLV6"/>
<evidence type="ECO:0000313" key="5">
    <source>
        <dbReference type="Proteomes" id="UP000245764"/>
    </source>
</evidence>
<dbReference type="SFLD" id="SFLDG00358">
    <property type="entry name" value="Main_(cytGST)"/>
    <property type="match status" value="1"/>
</dbReference>
<sequence>MSSEHKPNLTLYTAGTPNGQKISIALEELGLEYKVHHVDLERDEQKEEWFLKLNPNGRIPVLTDHSPPMHPEKEVHLHEGLAILLYLAGTYPLKGKGSLTFPPESKEYWELLVWLSFAQSHLAPMQGQANHFHRYAPEKIQYGIERYQTETKRLYGVLNTRLVEQESAGEGLWLVGGKFTVADICAFSWVNWGEWAGVRLEDGGGEGWEGLRRWVDVIQGREGVKRGVDVPEKFVMKEKMKTKEGEEEFARYHGNWVMKGMEEDREKHKKQEQIDYIHAMDTGMSRSHLLEIPPELRLGIYSYLLTTPAHLIVNGSSLPRPSMPSLLRVNRLLRHEYINEHFNQPSMTFYAYYRETGSWCILEGARTKLDIWHRSCFQDLSCLLTSFAGAQRCCEKMAKVREGQMEGIVVVESDGAQRWWRWRTFDQECAGS</sequence>
<feature type="domain" description="GST N-terminal" evidence="2">
    <location>
        <begin position="6"/>
        <end position="95"/>
    </location>
</feature>
<dbReference type="InterPro" id="IPR004045">
    <property type="entry name" value="Glutathione_S-Trfase_N"/>
</dbReference>
<dbReference type="InterPro" id="IPR010987">
    <property type="entry name" value="Glutathione-S-Trfase_C-like"/>
</dbReference>
<evidence type="ECO:0000259" key="3">
    <source>
        <dbReference type="PROSITE" id="PS50405"/>
    </source>
</evidence>